<evidence type="ECO:0000256" key="2">
    <source>
        <dbReference type="ARBA" id="ARBA00023125"/>
    </source>
</evidence>
<dbReference type="Gene3D" id="2.60.120.10">
    <property type="entry name" value="Jelly Rolls"/>
    <property type="match status" value="1"/>
</dbReference>
<evidence type="ECO:0000256" key="4">
    <source>
        <dbReference type="ARBA" id="ARBA00023163"/>
    </source>
</evidence>
<feature type="region of interest" description="Disordered" evidence="5">
    <location>
        <begin position="1"/>
        <end position="24"/>
    </location>
</feature>
<keyword evidence="4" id="KW-0804">Transcription</keyword>
<evidence type="ECO:0000313" key="8">
    <source>
        <dbReference type="Proteomes" id="UP000189627"/>
    </source>
</evidence>
<dbReference type="SMART" id="SM00342">
    <property type="entry name" value="HTH_ARAC"/>
    <property type="match status" value="1"/>
</dbReference>
<dbReference type="InterPro" id="IPR009057">
    <property type="entry name" value="Homeodomain-like_sf"/>
</dbReference>
<dbReference type="AlphaFoldDB" id="A0A1U9V1B3"/>
<dbReference type="SUPFAM" id="SSF46689">
    <property type="entry name" value="Homeodomain-like"/>
    <property type="match status" value="2"/>
</dbReference>
<gene>
    <name evidence="7" type="ORF">BJN34_33300</name>
</gene>
<dbReference type="GO" id="GO:0043565">
    <property type="term" value="F:sequence-specific DNA binding"/>
    <property type="evidence" value="ECO:0007669"/>
    <property type="project" value="InterPro"/>
</dbReference>
<dbReference type="PANTHER" id="PTHR46796:SF10">
    <property type="entry name" value="TRANSCRIPTIONAL ACTIVATOR FEAR"/>
    <property type="match status" value="1"/>
</dbReference>
<dbReference type="Proteomes" id="UP000189627">
    <property type="component" value="Chromosome 2"/>
</dbReference>
<evidence type="ECO:0000256" key="5">
    <source>
        <dbReference type="SAM" id="MobiDB-lite"/>
    </source>
</evidence>
<dbReference type="RefSeq" id="WP_078200995.1">
    <property type="nucleotide sequence ID" value="NZ_CP017758.1"/>
</dbReference>
<evidence type="ECO:0000313" key="7">
    <source>
        <dbReference type="EMBL" id="AQV98758.1"/>
    </source>
</evidence>
<evidence type="ECO:0000259" key="6">
    <source>
        <dbReference type="PROSITE" id="PS01124"/>
    </source>
</evidence>
<evidence type="ECO:0000256" key="3">
    <source>
        <dbReference type="ARBA" id="ARBA00023159"/>
    </source>
</evidence>
<reference evidence="8" key="1">
    <citation type="submission" date="2017-02" db="EMBL/GenBank/DDBJ databases">
        <title>Complete genome sequence of Cupriavidus necator strain NH9, a 3-chlorobenzoate degrader.</title>
        <authorList>
            <person name="Moriuchi R."/>
            <person name="Dohra H."/>
            <person name="Ogawa N."/>
        </authorList>
    </citation>
    <scope>NUCLEOTIDE SEQUENCE [LARGE SCALE GENOMIC DNA]</scope>
    <source>
        <strain evidence="8">NH9</strain>
    </source>
</reference>
<dbReference type="KEGG" id="cuh:BJN34_33300"/>
<keyword evidence="3" id="KW-0010">Activator</keyword>
<dbReference type="PANTHER" id="PTHR46796">
    <property type="entry name" value="HTH-TYPE TRANSCRIPTIONAL ACTIVATOR RHAS-RELATED"/>
    <property type="match status" value="1"/>
</dbReference>
<dbReference type="SUPFAM" id="SSF51215">
    <property type="entry name" value="Regulatory protein AraC"/>
    <property type="match status" value="1"/>
</dbReference>
<keyword evidence="1" id="KW-0805">Transcription regulation</keyword>
<dbReference type="OrthoDB" id="9809338at2"/>
<name>A0A1U9V1B3_CUPNE</name>
<dbReference type="InterPro" id="IPR018062">
    <property type="entry name" value="HTH_AraC-typ_CS"/>
</dbReference>
<dbReference type="EMBL" id="CP017758">
    <property type="protein sequence ID" value="AQV98758.1"/>
    <property type="molecule type" value="Genomic_DNA"/>
</dbReference>
<dbReference type="Pfam" id="PF12833">
    <property type="entry name" value="HTH_18"/>
    <property type="match status" value="1"/>
</dbReference>
<proteinExistence type="predicted"/>
<dbReference type="PROSITE" id="PS01124">
    <property type="entry name" value="HTH_ARAC_FAMILY_2"/>
    <property type="match status" value="1"/>
</dbReference>
<dbReference type="PROSITE" id="PS00041">
    <property type="entry name" value="HTH_ARAC_FAMILY_1"/>
    <property type="match status" value="1"/>
</dbReference>
<protein>
    <submittedName>
        <fullName evidence="7">AraC family transcriptional regulator</fullName>
    </submittedName>
</protein>
<organism evidence="7 8">
    <name type="scientific">Cupriavidus necator</name>
    <name type="common">Alcaligenes eutrophus</name>
    <name type="synonym">Ralstonia eutropha</name>
    <dbReference type="NCBI Taxonomy" id="106590"/>
    <lineage>
        <taxon>Bacteria</taxon>
        <taxon>Pseudomonadati</taxon>
        <taxon>Pseudomonadota</taxon>
        <taxon>Betaproteobacteria</taxon>
        <taxon>Burkholderiales</taxon>
        <taxon>Burkholderiaceae</taxon>
        <taxon>Cupriavidus</taxon>
    </lineage>
</organism>
<evidence type="ECO:0000256" key="1">
    <source>
        <dbReference type="ARBA" id="ARBA00023015"/>
    </source>
</evidence>
<feature type="domain" description="HTH araC/xylS-type" evidence="6">
    <location>
        <begin position="153"/>
        <end position="251"/>
    </location>
</feature>
<dbReference type="InterPro" id="IPR018060">
    <property type="entry name" value="HTH_AraC"/>
</dbReference>
<sequence>MPKPAEPHTSPLVEHRRYHPQPDGHQHGYHQLLFGLAGATELEIDGHAYRVDERTGLIVPAGSHHEFLGFDGNLQLVADFPARSVALPARLMARPRTFSLDGAFGSRVRALAAWRAAAAARGPQTDWQLAATLAAALADCLGMPGDQEVFPLMAVDAYLRASLASPLRVAEVAGHFGWSVRRFQTLFAEAFGDTPHRYQTRLRLDRALQLLTQSALPLAEIALASGYPDQTTFTRSFTRRFGQPPGAWRAAARG</sequence>
<dbReference type="GO" id="GO:0003700">
    <property type="term" value="F:DNA-binding transcription factor activity"/>
    <property type="evidence" value="ECO:0007669"/>
    <property type="project" value="InterPro"/>
</dbReference>
<dbReference type="InterPro" id="IPR014710">
    <property type="entry name" value="RmlC-like_jellyroll"/>
</dbReference>
<accession>A0A1U9V1B3</accession>
<dbReference type="InterPro" id="IPR037923">
    <property type="entry name" value="HTH-like"/>
</dbReference>
<dbReference type="Gene3D" id="1.10.10.60">
    <property type="entry name" value="Homeodomain-like"/>
    <property type="match status" value="1"/>
</dbReference>
<dbReference type="InterPro" id="IPR050204">
    <property type="entry name" value="AraC_XylS_family_regulators"/>
</dbReference>
<keyword evidence="2" id="KW-0238">DNA-binding</keyword>